<evidence type="ECO:0000313" key="2">
    <source>
        <dbReference type="EMBL" id="KAG0646411.1"/>
    </source>
</evidence>
<dbReference type="SUPFAM" id="SSF54695">
    <property type="entry name" value="POZ domain"/>
    <property type="match status" value="2"/>
</dbReference>
<feature type="domain" description="BTB" evidence="1">
    <location>
        <begin position="332"/>
        <end position="399"/>
    </location>
</feature>
<comment type="caution">
    <text evidence="2">The sequence shown here is derived from an EMBL/GenBank/DDBJ whole genome shotgun (WGS) entry which is preliminary data.</text>
</comment>
<dbReference type="CDD" id="cd18186">
    <property type="entry name" value="BTB_POZ_ZBTB_KLHL-like"/>
    <property type="match status" value="2"/>
</dbReference>
<protein>
    <submittedName>
        <fullName evidence="2">Kelch repeat and BTB domain-containing 5</fullName>
    </submittedName>
</protein>
<name>A0A9P7AUF3_9HELO</name>
<dbReference type="SMART" id="SM00225">
    <property type="entry name" value="BTB"/>
    <property type="match status" value="2"/>
</dbReference>
<dbReference type="PANTHER" id="PTHR47843">
    <property type="entry name" value="BTB DOMAIN-CONTAINING PROTEIN-RELATED"/>
    <property type="match status" value="1"/>
</dbReference>
<sequence>MCTKPRNILTSNFTNALHLKFDFEMTSPVVASLRNSWLSTMYSSGKYCDLTIKCQDRKFKVHRVVVCSQSKPLAAAVDGELKEAFLGVIDLEDDEPEVVANMIHFLYHASYDDGRARAVCEGVTTSCTTQIAVSDLNSDSSAASDTSQLFGSYHSLDFPTNYRLTTPSAFESSAGGSVLMNAKVYVAADKYDIPTLKREAQKKQEEVLDRGWNSASFVTSLKVLYEGTMDTDRALRDITMKFVGKHAKELMDRGEFVSLVREDNEICFDVLKASLAAAPGTTPPLAASSIMLHYLGKRKTADMSSIIVDPEAEVLSPRLQRQAMLLETGKWSDLSIICHGKTFKLHRSIVCVQSKPLEAMADGKFMEGINGVITLNDDDLDVFECLVSFFYKETYDDSHNVTTTLAVPSSMNDSFVGTSQALLLNAKVYVMAEKFDIPELKKLATVKYEAAVPIDWNSEAMAASINVVYEETPQSDRSLKEVMIKAAGEHARYLLERSEFLSLCTQSNDVCLDLLKEVVASASKREVKDCPNCGADFY</sequence>
<feature type="non-terminal residue" evidence="2">
    <location>
        <position position="1"/>
    </location>
</feature>
<dbReference type="PROSITE" id="PS50097">
    <property type="entry name" value="BTB"/>
    <property type="match status" value="2"/>
</dbReference>
<feature type="domain" description="BTB" evidence="1">
    <location>
        <begin position="48"/>
        <end position="115"/>
    </location>
</feature>
<dbReference type="Gene3D" id="3.30.710.10">
    <property type="entry name" value="Potassium Channel Kv1.1, Chain A"/>
    <property type="match status" value="2"/>
</dbReference>
<evidence type="ECO:0000259" key="1">
    <source>
        <dbReference type="PROSITE" id="PS50097"/>
    </source>
</evidence>
<gene>
    <name evidence="2" type="ORF">D0Z07_7669</name>
</gene>
<dbReference type="AlphaFoldDB" id="A0A9P7AUF3"/>
<keyword evidence="3" id="KW-1185">Reference proteome</keyword>
<organism evidence="2 3">
    <name type="scientific">Hyphodiscus hymeniophilus</name>
    <dbReference type="NCBI Taxonomy" id="353542"/>
    <lineage>
        <taxon>Eukaryota</taxon>
        <taxon>Fungi</taxon>
        <taxon>Dikarya</taxon>
        <taxon>Ascomycota</taxon>
        <taxon>Pezizomycotina</taxon>
        <taxon>Leotiomycetes</taxon>
        <taxon>Helotiales</taxon>
        <taxon>Hyphodiscaceae</taxon>
        <taxon>Hyphodiscus</taxon>
    </lineage>
</organism>
<reference evidence="2" key="1">
    <citation type="submission" date="2019-07" db="EMBL/GenBank/DDBJ databases">
        <title>Hyphodiscus hymeniophilus genome sequencing and assembly.</title>
        <authorList>
            <person name="Kramer G."/>
            <person name="Nodwell J."/>
        </authorList>
    </citation>
    <scope>NUCLEOTIDE SEQUENCE</scope>
    <source>
        <strain evidence="2">ATCC 34498</strain>
    </source>
</reference>
<dbReference type="InterPro" id="IPR000210">
    <property type="entry name" value="BTB/POZ_dom"/>
</dbReference>
<dbReference type="Pfam" id="PF00651">
    <property type="entry name" value="BTB"/>
    <property type="match status" value="2"/>
</dbReference>
<accession>A0A9P7AUF3</accession>
<evidence type="ECO:0000313" key="3">
    <source>
        <dbReference type="Proteomes" id="UP000785200"/>
    </source>
</evidence>
<dbReference type="PANTHER" id="PTHR47843:SF5">
    <property type="entry name" value="BTB_POZ DOMAIN PROTEIN"/>
    <property type="match status" value="1"/>
</dbReference>
<dbReference type="Proteomes" id="UP000785200">
    <property type="component" value="Unassembled WGS sequence"/>
</dbReference>
<proteinExistence type="predicted"/>
<dbReference type="InterPro" id="IPR011333">
    <property type="entry name" value="SKP1/BTB/POZ_sf"/>
</dbReference>
<dbReference type="OrthoDB" id="6359816at2759"/>
<dbReference type="EMBL" id="VNKQ01000015">
    <property type="protein sequence ID" value="KAG0646411.1"/>
    <property type="molecule type" value="Genomic_DNA"/>
</dbReference>